<proteinExistence type="predicted"/>
<organism evidence="3 4">
    <name type="scientific">Nocardioides silvaticus</name>
    <dbReference type="NCBI Taxonomy" id="2201891"/>
    <lineage>
        <taxon>Bacteria</taxon>
        <taxon>Bacillati</taxon>
        <taxon>Actinomycetota</taxon>
        <taxon>Actinomycetes</taxon>
        <taxon>Propionibacteriales</taxon>
        <taxon>Nocardioidaceae</taxon>
        <taxon>Nocardioides</taxon>
    </lineage>
</organism>
<name>A0A316TGW7_9ACTN</name>
<dbReference type="RefSeq" id="WP_109693980.1">
    <property type="nucleotide sequence ID" value="NZ_QGDD01000005.1"/>
</dbReference>
<keyword evidence="2" id="KW-0812">Transmembrane</keyword>
<evidence type="ECO:0000256" key="2">
    <source>
        <dbReference type="SAM" id="Phobius"/>
    </source>
</evidence>
<reference evidence="3 4" key="1">
    <citation type="submission" date="2018-05" db="EMBL/GenBank/DDBJ databases">
        <title>Nocardioides silvaticus genome.</title>
        <authorList>
            <person name="Li C."/>
            <person name="Wang G."/>
        </authorList>
    </citation>
    <scope>NUCLEOTIDE SEQUENCE [LARGE SCALE GENOMIC DNA]</scope>
    <source>
        <strain evidence="3 4">CCTCC AB 2018079</strain>
    </source>
</reference>
<keyword evidence="2" id="KW-1133">Transmembrane helix</keyword>
<gene>
    <name evidence="3" type="ORF">DJ010_11920</name>
</gene>
<keyword evidence="2" id="KW-0472">Membrane</keyword>
<dbReference type="OrthoDB" id="3786776at2"/>
<sequence>MNTIDDLRAALAADAATVAHDEHPARAAGVQGRIRTRRRRRQAGLAAAAAAVAAVVGFGVLPALDDGPAPNDELEVAGHVVPREVRILDFPYRFETSAESEPGEGHVELDLPASGAARAVTVAVDDLPPGSTAALRLDGVLLARVVGPSRLDDPFPIGDDGTLTLTVTGGSGDTRVGLATYERTADLAPGLADTSGTVVFRDRVAGKPRLGAVFARPGAAEASFTVTGRLTDIDVARHCDSNGAPGVYFVMSIDDGATESGRCRDVDDEDPAGGGYVSSGGTESGRHEVRIWTTDRLYGEEVVAFPGTVLGAAAYGSSAGTVVRGAEVPEVIERDGRLWQLEDAVGRRHRLDDLDGPRVLGMVPGPDGAWLEIREDLGPVRTSDGLAGGAGAHAINDVVWPGRSYELSLVDVDGDPAAGAILVYRPMQG</sequence>
<dbReference type="AlphaFoldDB" id="A0A316TGW7"/>
<evidence type="ECO:0000256" key="1">
    <source>
        <dbReference type="SAM" id="MobiDB-lite"/>
    </source>
</evidence>
<comment type="caution">
    <text evidence="3">The sequence shown here is derived from an EMBL/GenBank/DDBJ whole genome shotgun (WGS) entry which is preliminary data.</text>
</comment>
<accession>A0A316TGW7</accession>
<evidence type="ECO:0000313" key="4">
    <source>
        <dbReference type="Proteomes" id="UP000245507"/>
    </source>
</evidence>
<dbReference type="EMBL" id="QGDD01000005">
    <property type="protein sequence ID" value="PWN02449.1"/>
    <property type="molecule type" value="Genomic_DNA"/>
</dbReference>
<protein>
    <submittedName>
        <fullName evidence="3">Uncharacterized protein</fullName>
    </submittedName>
</protein>
<keyword evidence="4" id="KW-1185">Reference proteome</keyword>
<evidence type="ECO:0000313" key="3">
    <source>
        <dbReference type="EMBL" id="PWN02449.1"/>
    </source>
</evidence>
<feature type="transmembrane region" description="Helical" evidence="2">
    <location>
        <begin position="43"/>
        <end position="64"/>
    </location>
</feature>
<feature type="region of interest" description="Disordered" evidence="1">
    <location>
        <begin position="263"/>
        <end position="283"/>
    </location>
</feature>
<dbReference type="Proteomes" id="UP000245507">
    <property type="component" value="Unassembled WGS sequence"/>
</dbReference>